<reference evidence="6" key="1">
    <citation type="journal article" date="2020" name="Nature">
        <title>Giant virus diversity and host interactions through global metagenomics.</title>
        <authorList>
            <person name="Schulz F."/>
            <person name="Roux S."/>
            <person name="Paez-Espino D."/>
            <person name="Jungbluth S."/>
            <person name="Walsh D.A."/>
            <person name="Denef V.J."/>
            <person name="McMahon K.D."/>
            <person name="Konstantinidis K.T."/>
            <person name="Eloe-Fadrosh E.A."/>
            <person name="Kyrpides N.C."/>
            <person name="Woyke T."/>
        </authorList>
    </citation>
    <scope>NUCLEOTIDE SEQUENCE</scope>
    <source>
        <strain evidence="6">GVMAG-S-ERX555967-130</strain>
    </source>
</reference>
<evidence type="ECO:0000256" key="4">
    <source>
        <dbReference type="ARBA" id="ARBA00023080"/>
    </source>
</evidence>
<keyword evidence="3" id="KW-0378">Hydrolase</keyword>
<dbReference type="GO" id="GO:0046081">
    <property type="term" value="P:dUTP catabolic process"/>
    <property type="evidence" value="ECO:0007669"/>
    <property type="project" value="InterPro"/>
</dbReference>
<organism evidence="6">
    <name type="scientific">viral metagenome</name>
    <dbReference type="NCBI Taxonomy" id="1070528"/>
    <lineage>
        <taxon>unclassified sequences</taxon>
        <taxon>metagenomes</taxon>
        <taxon>organismal metagenomes</taxon>
    </lineage>
</organism>
<dbReference type="GO" id="GO:0006226">
    <property type="term" value="P:dUMP biosynthetic process"/>
    <property type="evidence" value="ECO:0007669"/>
    <property type="project" value="InterPro"/>
</dbReference>
<dbReference type="EC" id="3.6.1.23" evidence="2"/>
<dbReference type="InterPro" id="IPR008181">
    <property type="entry name" value="dUTPase"/>
</dbReference>
<dbReference type="GO" id="GO:0004170">
    <property type="term" value="F:dUTP diphosphatase activity"/>
    <property type="evidence" value="ECO:0007669"/>
    <property type="project" value="UniProtKB-EC"/>
</dbReference>
<proteinExistence type="inferred from homology"/>
<evidence type="ECO:0000256" key="2">
    <source>
        <dbReference type="ARBA" id="ARBA00012379"/>
    </source>
</evidence>
<dbReference type="Pfam" id="PF00692">
    <property type="entry name" value="dUTPase"/>
    <property type="match status" value="1"/>
</dbReference>
<keyword evidence="4" id="KW-0546">Nucleotide metabolism</keyword>
<dbReference type="InterPro" id="IPR033704">
    <property type="entry name" value="dUTPase_trimeric"/>
</dbReference>
<dbReference type="Gene3D" id="2.70.40.10">
    <property type="match status" value="1"/>
</dbReference>
<accession>A0A6C0F9Y3</accession>
<evidence type="ECO:0000256" key="3">
    <source>
        <dbReference type="ARBA" id="ARBA00022801"/>
    </source>
</evidence>
<dbReference type="EMBL" id="MN738786">
    <property type="protein sequence ID" value="QHT36690.1"/>
    <property type="molecule type" value="Genomic_DNA"/>
</dbReference>
<dbReference type="PANTHER" id="PTHR11241">
    <property type="entry name" value="DEOXYURIDINE 5'-TRIPHOSPHATE NUCLEOTIDOHYDROLASE"/>
    <property type="match status" value="1"/>
</dbReference>
<name>A0A6C0F9Y3_9ZZZZ</name>
<dbReference type="AlphaFoldDB" id="A0A6C0F9Y3"/>
<dbReference type="InterPro" id="IPR036157">
    <property type="entry name" value="dUTPase-like_sf"/>
</dbReference>
<evidence type="ECO:0000256" key="1">
    <source>
        <dbReference type="ARBA" id="ARBA00006581"/>
    </source>
</evidence>
<dbReference type="InterPro" id="IPR029054">
    <property type="entry name" value="dUTPase-like"/>
</dbReference>
<dbReference type="GO" id="GO:0000287">
    <property type="term" value="F:magnesium ion binding"/>
    <property type="evidence" value="ECO:0007669"/>
    <property type="project" value="InterPro"/>
</dbReference>
<feature type="domain" description="dUTPase-like" evidence="5">
    <location>
        <begin position="24"/>
        <end position="147"/>
    </location>
</feature>
<evidence type="ECO:0000259" key="5">
    <source>
        <dbReference type="Pfam" id="PF00692"/>
    </source>
</evidence>
<dbReference type="PANTHER" id="PTHR11241:SF0">
    <property type="entry name" value="DEOXYURIDINE 5'-TRIPHOSPHATE NUCLEOTIDOHYDROLASE"/>
    <property type="match status" value="1"/>
</dbReference>
<dbReference type="CDD" id="cd07557">
    <property type="entry name" value="trimeric_dUTPase"/>
    <property type="match status" value="1"/>
</dbReference>
<dbReference type="SUPFAM" id="SSF51283">
    <property type="entry name" value="dUTPase-like"/>
    <property type="match status" value="1"/>
</dbReference>
<comment type="similarity">
    <text evidence="1">Belongs to the dUTPase family.</text>
</comment>
<protein>
    <recommendedName>
        <fullName evidence="2">dUTP diphosphatase</fullName>
        <ecNumber evidence="2">3.6.1.23</ecNumber>
    </recommendedName>
</protein>
<sequence>MELRILPISEDVKQMYDSHGTFHEGDSGLDLFCPRDITVEPGQTVFVDLEIRCEALVDGHNVSYYMYPRSSLSKTSLRLANSVGIIDGGYRGNLMGAFDNIRDEPYSIQKGQRLLQICSPTLGPIKMNLVNTLSETSRGEGGFGSTGV</sequence>
<evidence type="ECO:0000313" key="6">
    <source>
        <dbReference type="EMBL" id="QHT36690.1"/>
    </source>
</evidence>